<dbReference type="Proteomes" id="UP000604825">
    <property type="component" value="Unassembled WGS sequence"/>
</dbReference>
<dbReference type="Pfam" id="PF13952">
    <property type="entry name" value="DUF4216"/>
    <property type="match status" value="1"/>
</dbReference>
<dbReference type="Pfam" id="PF13960">
    <property type="entry name" value="DUF4218"/>
    <property type="match status" value="1"/>
</dbReference>
<dbReference type="OrthoDB" id="1923595at2759"/>
<evidence type="ECO:0000313" key="4">
    <source>
        <dbReference type="Proteomes" id="UP000604825"/>
    </source>
</evidence>
<comment type="caution">
    <text evidence="3">The sequence shown here is derived from an EMBL/GenBank/DDBJ whole genome shotgun (WGS) entry which is preliminary data.</text>
</comment>
<dbReference type="PANTHER" id="PTHR48258">
    <property type="entry name" value="DUF4218 DOMAIN-CONTAINING PROTEIN-RELATED"/>
    <property type="match status" value="1"/>
</dbReference>
<dbReference type="PANTHER" id="PTHR48258:SF15">
    <property type="entry name" value="OS02G0543900 PROTEIN"/>
    <property type="match status" value="1"/>
</dbReference>
<proteinExistence type="predicted"/>
<evidence type="ECO:0000259" key="1">
    <source>
        <dbReference type="Pfam" id="PF13952"/>
    </source>
</evidence>
<accession>A0A811MH52</accession>
<dbReference type="AlphaFoldDB" id="A0A811MH52"/>
<dbReference type="InterPro" id="IPR025452">
    <property type="entry name" value="DUF4218"/>
</dbReference>
<evidence type="ECO:0000259" key="2">
    <source>
        <dbReference type="Pfam" id="PF13960"/>
    </source>
</evidence>
<sequence length="510" mass="58555">MDAKSKDNLQARKDLQEMNIKPDLHPQKKANGKYYFPPTLYNMSKEEKQQFCKVLRDIKVPDGYSSNISTCVNVGQAKISGLKSHDCHILMQQLMPLALRGLLPDEVTSVLFDLCGYFRELNAKVLHMNELEKLEDRIIMTLCRIEMIFPPGFFTIMVHLVLHLATEAKIGGPICYRSMYFVKRYLGDLKSNVRNKARPEGCIAESVLSKEAMHFCSTFLDGFQTLSNRLLRNDDNEESLGCSTRHASTLFPQSRKPLGKPSSYVLRGLAEVQAHRYVLFNCSDVDPYLRAHAEEIIEKDIGCRASHRDVEKIQNEKFHQWFRGHLERENGIHGVKDDIRWLARVRLMLQKGDVTYYGRIIDIIELNYSGNFSVVLFKCEWVDVLSKRGIKKDKYGYTLVNFSHLIHTGEKIIHEPYIFSNQADQVFYAEDKENPGWSIVMKMKPRDVYATGCDEWEDDVENEPFHVTHLGDMFNNANVRHQWARTDIEGTTVDASDAVDASGNGLNDQS</sequence>
<evidence type="ECO:0000313" key="3">
    <source>
        <dbReference type="EMBL" id="CAD6205450.1"/>
    </source>
</evidence>
<evidence type="ECO:0008006" key="5">
    <source>
        <dbReference type="Google" id="ProtNLM"/>
    </source>
</evidence>
<organism evidence="3 4">
    <name type="scientific">Miscanthus lutarioriparius</name>
    <dbReference type="NCBI Taxonomy" id="422564"/>
    <lineage>
        <taxon>Eukaryota</taxon>
        <taxon>Viridiplantae</taxon>
        <taxon>Streptophyta</taxon>
        <taxon>Embryophyta</taxon>
        <taxon>Tracheophyta</taxon>
        <taxon>Spermatophyta</taxon>
        <taxon>Magnoliopsida</taxon>
        <taxon>Liliopsida</taxon>
        <taxon>Poales</taxon>
        <taxon>Poaceae</taxon>
        <taxon>PACMAD clade</taxon>
        <taxon>Panicoideae</taxon>
        <taxon>Andropogonodae</taxon>
        <taxon>Andropogoneae</taxon>
        <taxon>Saccharinae</taxon>
        <taxon>Miscanthus</taxon>
    </lineage>
</organism>
<dbReference type="EMBL" id="CAJGYO010000001">
    <property type="protein sequence ID" value="CAD6205450.1"/>
    <property type="molecule type" value="Genomic_DNA"/>
</dbReference>
<name>A0A811MH52_9POAL</name>
<dbReference type="InterPro" id="IPR025312">
    <property type="entry name" value="DUF4216"/>
</dbReference>
<keyword evidence="4" id="KW-1185">Reference proteome</keyword>
<protein>
    <recommendedName>
        <fullName evidence="5">Transposase</fullName>
    </recommendedName>
</protein>
<feature type="domain" description="DUF4216" evidence="1">
    <location>
        <begin position="364"/>
        <end position="440"/>
    </location>
</feature>
<reference evidence="3" key="1">
    <citation type="submission" date="2020-10" db="EMBL/GenBank/DDBJ databases">
        <authorList>
            <person name="Han B."/>
            <person name="Lu T."/>
            <person name="Zhao Q."/>
            <person name="Huang X."/>
            <person name="Zhao Y."/>
        </authorList>
    </citation>
    <scope>NUCLEOTIDE SEQUENCE</scope>
</reference>
<feature type="domain" description="DUF4218" evidence="2">
    <location>
        <begin position="121"/>
        <end position="233"/>
    </location>
</feature>
<gene>
    <name evidence="3" type="ORF">NCGR_LOCUS3281</name>
</gene>